<feature type="non-terminal residue" evidence="3">
    <location>
        <position position="240"/>
    </location>
</feature>
<feature type="domain" description="Cas12f1-like TNB" evidence="2">
    <location>
        <begin position="165"/>
        <end position="228"/>
    </location>
</feature>
<reference evidence="3" key="2">
    <citation type="journal article" date="2014" name="ISME J.">
        <title>Microbial stratification in low pH oxic and suboxic macroscopic growths along an acid mine drainage.</title>
        <authorList>
            <person name="Mendez-Garcia C."/>
            <person name="Mesa V."/>
            <person name="Sprenger R.R."/>
            <person name="Richter M."/>
            <person name="Diez M.S."/>
            <person name="Solano J."/>
            <person name="Bargiela R."/>
            <person name="Golyshina O.V."/>
            <person name="Manteca A."/>
            <person name="Ramos J.L."/>
            <person name="Gallego J.R."/>
            <person name="Llorente I."/>
            <person name="Martins Dos Santos V.A."/>
            <person name="Jensen O.N."/>
            <person name="Pelaez A.I."/>
            <person name="Sanchez J."/>
            <person name="Ferrer M."/>
        </authorList>
    </citation>
    <scope>NUCLEOTIDE SEQUENCE</scope>
</reference>
<protein>
    <submittedName>
        <fullName evidence="3">Protein containing Transposase, IS605 OrfB</fullName>
    </submittedName>
</protein>
<sequence>YTTRLREGFVPKQVRVCRRGAEFQFWVLVERDVSDPAVGPGAPVVGVDLGIRTLAAVSVVGGDGVSEQHYFGRDLYAAQRDAGLRRAILQEGRATGAMPGRSRRGLRRLRGWENRFTTTRCWQVAHQVVDLAEKHGAAIAIEDLKGLRGAPGHRKSRRKTARLPYFKFRSSLESLALERGVPLVAVPPAYTSRRCSRCGEMGKRKEATFRCPGCGYLGNADRNASVNIAKSLRERGNTGV</sequence>
<dbReference type="NCBIfam" id="NF040570">
    <property type="entry name" value="guided_TnpB"/>
    <property type="match status" value="1"/>
</dbReference>
<evidence type="ECO:0000259" key="2">
    <source>
        <dbReference type="Pfam" id="PF07282"/>
    </source>
</evidence>
<evidence type="ECO:0000256" key="1">
    <source>
        <dbReference type="ARBA" id="ARBA00023125"/>
    </source>
</evidence>
<feature type="non-terminal residue" evidence="3">
    <location>
        <position position="1"/>
    </location>
</feature>
<evidence type="ECO:0000313" key="3">
    <source>
        <dbReference type="EMBL" id="EQD39550.1"/>
    </source>
</evidence>
<dbReference type="NCBIfam" id="TIGR01766">
    <property type="entry name" value="IS200/IS605 family accessory protein TnpB-like domain"/>
    <property type="match status" value="1"/>
</dbReference>
<dbReference type="Pfam" id="PF07282">
    <property type="entry name" value="Cas12f1-like_TNB"/>
    <property type="match status" value="1"/>
</dbReference>
<dbReference type="EMBL" id="AUZX01012351">
    <property type="protein sequence ID" value="EQD39550.1"/>
    <property type="molecule type" value="Genomic_DNA"/>
</dbReference>
<dbReference type="GO" id="GO:0003677">
    <property type="term" value="F:DNA binding"/>
    <property type="evidence" value="ECO:0007669"/>
    <property type="project" value="UniProtKB-KW"/>
</dbReference>
<keyword evidence="1" id="KW-0238">DNA-binding</keyword>
<organism evidence="3">
    <name type="scientific">mine drainage metagenome</name>
    <dbReference type="NCBI Taxonomy" id="410659"/>
    <lineage>
        <taxon>unclassified sequences</taxon>
        <taxon>metagenomes</taxon>
        <taxon>ecological metagenomes</taxon>
    </lineage>
</organism>
<accession>T1ACG5</accession>
<dbReference type="AlphaFoldDB" id="T1ACG5"/>
<dbReference type="InterPro" id="IPR010095">
    <property type="entry name" value="Cas12f1-like_TNB"/>
</dbReference>
<name>T1ACG5_9ZZZZ</name>
<comment type="caution">
    <text evidence="3">The sequence shown here is derived from an EMBL/GenBank/DDBJ whole genome shotgun (WGS) entry which is preliminary data.</text>
</comment>
<gene>
    <name evidence="3" type="ORF">B1A_16803</name>
</gene>
<proteinExistence type="predicted"/>
<reference evidence="3" key="1">
    <citation type="submission" date="2013-08" db="EMBL/GenBank/DDBJ databases">
        <authorList>
            <person name="Mendez C."/>
            <person name="Richter M."/>
            <person name="Ferrer M."/>
            <person name="Sanchez J."/>
        </authorList>
    </citation>
    <scope>NUCLEOTIDE SEQUENCE</scope>
</reference>